<evidence type="ECO:0000313" key="3">
    <source>
        <dbReference type="Proteomes" id="UP000029060"/>
    </source>
</evidence>
<comment type="caution">
    <text evidence="2">The sequence shown here is derived from an EMBL/GenBank/DDBJ whole genome shotgun (WGS) entry which is preliminary data.</text>
</comment>
<sequence>MPLQMLGLGLFSMWQPVVVAQGNSTAKRDPHWGWILAMIVQMLLTLLAIVLIFAVILGGFAALLGSMP</sequence>
<dbReference type="AlphaFoldDB" id="A0A087BH44"/>
<dbReference type="eggNOG" id="ENOG50322X8">
    <property type="taxonomic scope" value="Bacteria"/>
</dbReference>
<evidence type="ECO:0000313" key="2">
    <source>
        <dbReference type="EMBL" id="KFI70344.1"/>
    </source>
</evidence>
<protein>
    <submittedName>
        <fullName evidence="2">Uncharacterized protein</fullName>
    </submittedName>
</protein>
<dbReference type="EMBL" id="JGZC01000006">
    <property type="protein sequence ID" value="KFI70344.1"/>
    <property type="molecule type" value="Genomic_DNA"/>
</dbReference>
<reference evidence="2 3" key="1">
    <citation type="submission" date="2014-03" db="EMBL/GenBank/DDBJ databases">
        <title>Genomics of Bifidobacteria.</title>
        <authorList>
            <person name="Ventura M."/>
            <person name="Milani C."/>
            <person name="Lugli G.A."/>
        </authorList>
    </citation>
    <scope>NUCLEOTIDE SEQUENCE [LARGE SCALE GENOMIC DNA]</scope>
    <source>
        <strain evidence="2 3">LMG 11341</strain>
    </source>
</reference>
<name>A0A087BH44_9BIFI</name>
<evidence type="ECO:0000256" key="1">
    <source>
        <dbReference type="SAM" id="Phobius"/>
    </source>
</evidence>
<gene>
    <name evidence="2" type="ORF">BMERY_0836</name>
</gene>
<keyword evidence="1" id="KW-1133">Transmembrane helix</keyword>
<dbReference type="Proteomes" id="UP000029060">
    <property type="component" value="Unassembled WGS sequence"/>
</dbReference>
<feature type="transmembrane region" description="Helical" evidence="1">
    <location>
        <begin position="32"/>
        <end position="65"/>
    </location>
</feature>
<proteinExistence type="predicted"/>
<keyword evidence="1" id="KW-0812">Transmembrane</keyword>
<dbReference type="STRING" id="78345.BMERY_0836"/>
<keyword evidence="1" id="KW-0472">Membrane</keyword>
<keyword evidence="3" id="KW-1185">Reference proteome</keyword>
<dbReference type="OrthoDB" id="9896087at2"/>
<accession>A0A087BH44</accession>
<organism evidence="2 3">
    <name type="scientific">Bifidobacterium merycicum</name>
    <dbReference type="NCBI Taxonomy" id="78345"/>
    <lineage>
        <taxon>Bacteria</taxon>
        <taxon>Bacillati</taxon>
        <taxon>Actinomycetota</taxon>
        <taxon>Actinomycetes</taxon>
        <taxon>Bifidobacteriales</taxon>
        <taxon>Bifidobacteriaceae</taxon>
        <taxon>Bifidobacterium</taxon>
    </lineage>
</organism>
<dbReference type="RefSeq" id="WP_033523827.1">
    <property type="nucleotide sequence ID" value="NZ_CAMGZS010000002.1"/>
</dbReference>